<proteinExistence type="predicted"/>
<accession>A0ABW1HD91</accession>
<dbReference type="RefSeq" id="WP_377514713.1">
    <property type="nucleotide sequence ID" value="NZ_JBHSQS010000017.1"/>
</dbReference>
<feature type="transmembrane region" description="Helical" evidence="1">
    <location>
        <begin position="339"/>
        <end position="362"/>
    </location>
</feature>
<keyword evidence="1" id="KW-0472">Membrane</keyword>
<reference evidence="3" key="1">
    <citation type="journal article" date="2019" name="Int. J. Syst. Evol. Microbiol.">
        <title>The Global Catalogue of Microorganisms (GCM) 10K type strain sequencing project: providing services to taxonomists for standard genome sequencing and annotation.</title>
        <authorList>
            <consortium name="The Broad Institute Genomics Platform"/>
            <consortium name="The Broad Institute Genome Sequencing Center for Infectious Disease"/>
            <person name="Wu L."/>
            <person name="Ma J."/>
        </authorList>
    </citation>
    <scope>NUCLEOTIDE SEQUENCE [LARGE SCALE GENOMIC DNA]</scope>
    <source>
        <strain evidence="3">CGMCC 4.7144</strain>
    </source>
</reference>
<keyword evidence="3" id="KW-1185">Reference proteome</keyword>
<dbReference type="SUPFAM" id="SSF52540">
    <property type="entry name" value="P-loop containing nucleoside triphosphate hydrolases"/>
    <property type="match status" value="1"/>
</dbReference>
<evidence type="ECO:0000256" key="1">
    <source>
        <dbReference type="SAM" id="Phobius"/>
    </source>
</evidence>
<organism evidence="2 3">
    <name type="scientific">Micromonospora vulcania</name>
    <dbReference type="NCBI Taxonomy" id="1441873"/>
    <lineage>
        <taxon>Bacteria</taxon>
        <taxon>Bacillati</taxon>
        <taxon>Actinomycetota</taxon>
        <taxon>Actinomycetes</taxon>
        <taxon>Micromonosporales</taxon>
        <taxon>Micromonosporaceae</taxon>
        <taxon>Micromonospora</taxon>
    </lineage>
</organism>
<feature type="transmembrane region" description="Helical" evidence="1">
    <location>
        <begin position="304"/>
        <end position="327"/>
    </location>
</feature>
<dbReference type="InterPro" id="IPR027417">
    <property type="entry name" value="P-loop_NTPase"/>
</dbReference>
<feature type="transmembrane region" description="Helical" evidence="1">
    <location>
        <begin position="89"/>
        <end position="109"/>
    </location>
</feature>
<sequence>MANPERRRSLDDLDHELAAKSGRENYLRDLVRSLLVADDELKVPEEDQPAILQEMLARQESVWEQVRAEELAATAALVRARGTREPRPFLVAAGAVVLAFVGLVLADVVNWPYGSLQPGDFWPIIGIGAAVLVVALLNVWGDNRNKRQRLFALAVSATGDHIARVQAEVEMLLRFVLNERAGDTAAHGSLLTTERAPTLVELDAYRDVVPSKTYTLLARFIREHRTSAIGLAGPRGAGKTTAMLSVLRDAEIDCVGIYLPTPVFYQAAEYLRLIELRLAEEVLGDTNIEPGGFPKLLRDNPARIARAALAGTIWPIVLLAALIVLVLENATALEPTTTVSVTTLLAAIAGTVAFTSMAAMVWRHLARRGRRLRNAQPAARLAYDRLMDLRWQAAVKRTAKTTGRAGWLSGEASREVAHTQRELSHPENVEGVRRFLGQVAKLTGSPVVVCVDELDKIADAQQAVDLVNALKDLFHVEGVHFIVSVSTDAMHSFAARGVPVRDVFDSSLDTVIPVAQLSWAESRALLDGRVLYFPDAAAAFCHAWSGGHARDLIRTARAMVDARRTSKFAVPVIDVVDSIVRADVAETLEAAYGALPTNANDETRTTLVELMAQVRSNDLAAAVTQHLRAIAAVAYTPTAPALIRALPTYLLLATDVWAVFTVPRSPRHWHDPDSAKSVIDVAHALATVRWVLSTRPVEATMLLKSAQLRELVDRNRNAHPQLDGNGHKEVVA</sequence>
<protein>
    <submittedName>
        <fullName evidence="2">P-loop NTPase fold protein</fullName>
    </submittedName>
</protein>
<dbReference type="EMBL" id="JBHSQS010000017">
    <property type="protein sequence ID" value="MFC5926471.1"/>
    <property type="molecule type" value="Genomic_DNA"/>
</dbReference>
<gene>
    <name evidence="2" type="ORF">ACFQGL_24345</name>
</gene>
<keyword evidence="1" id="KW-0812">Transmembrane</keyword>
<name>A0ABW1HD91_9ACTN</name>
<dbReference type="Proteomes" id="UP001596226">
    <property type="component" value="Unassembled WGS sequence"/>
</dbReference>
<evidence type="ECO:0000313" key="2">
    <source>
        <dbReference type="EMBL" id="MFC5926471.1"/>
    </source>
</evidence>
<feature type="transmembrane region" description="Helical" evidence="1">
    <location>
        <begin position="121"/>
        <end position="140"/>
    </location>
</feature>
<keyword evidence="1" id="KW-1133">Transmembrane helix</keyword>
<evidence type="ECO:0000313" key="3">
    <source>
        <dbReference type="Proteomes" id="UP001596226"/>
    </source>
</evidence>
<comment type="caution">
    <text evidence="2">The sequence shown here is derived from an EMBL/GenBank/DDBJ whole genome shotgun (WGS) entry which is preliminary data.</text>
</comment>